<evidence type="ECO:0000313" key="3">
    <source>
        <dbReference type="Proteomes" id="UP001428341"/>
    </source>
</evidence>
<evidence type="ECO:0000256" key="1">
    <source>
        <dbReference type="SAM" id="MobiDB-lite"/>
    </source>
</evidence>
<keyword evidence="3" id="KW-1185">Reference proteome</keyword>
<name>A0AAP0MVW3_9ROSI</name>
<reference evidence="2 3" key="1">
    <citation type="submission" date="2024-05" db="EMBL/GenBank/DDBJ databases">
        <title>Haplotype-resolved chromosome-level genome assembly of Huyou (Citrus changshanensis).</title>
        <authorList>
            <person name="Miao C."/>
            <person name="Chen W."/>
            <person name="Wu Y."/>
            <person name="Wang L."/>
            <person name="Zhao S."/>
            <person name="Grierson D."/>
            <person name="Xu C."/>
            <person name="Chen K."/>
        </authorList>
    </citation>
    <scope>NUCLEOTIDE SEQUENCE [LARGE SCALE GENOMIC DNA]</scope>
    <source>
        <strain evidence="2">01-14</strain>
        <tissue evidence="2">Leaf</tissue>
    </source>
</reference>
<dbReference type="EMBL" id="JBCGBO010000001">
    <property type="protein sequence ID" value="KAK9227958.1"/>
    <property type="molecule type" value="Genomic_DNA"/>
</dbReference>
<accession>A0AAP0MVW3</accession>
<evidence type="ECO:0000313" key="2">
    <source>
        <dbReference type="EMBL" id="KAK9227958.1"/>
    </source>
</evidence>
<proteinExistence type="predicted"/>
<feature type="compositionally biased region" description="Polar residues" evidence="1">
    <location>
        <begin position="35"/>
        <end position="44"/>
    </location>
</feature>
<feature type="compositionally biased region" description="Gly residues" evidence="1">
    <location>
        <begin position="52"/>
        <end position="64"/>
    </location>
</feature>
<dbReference type="Proteomes" id="UP001428341">
    <property type="component" value="Unassembled WGS sequence"/>
</dbReference>
<feature type="region of interest" description="Disordered" evidence="1">
    <location>
        <begin position="1"/>
        <end position="65"/>
    </location>
</feature>
<dbReference type="AlphaFoldDB" id="A0AAP0MVW3"/>
<protein>
    <submittedName>
        <fullName evidence="2">Uncharacterized protein</fullName>
    </submittedName>
</protein>
<feature type="compositionally biased region" description="Basic and acidic residues" evidence="1">
    <location>
        <begin position="1"/>
        <end position="11"/>
    </location>
</feature>
<gene>
    <name evidence="2" type="ORF">WN944_020904</name>
</gene>
<comment type="caution">
    <text evidence="2">The sequence shown here is derived from an EMBL/GenBank/DDBJ whole genome shotgun (WGS) entry which is preliminary data.</text>
</comment>
<sequence>MNFGKKDKSSSSDKLFLGSTTPKPTVVGHGAGRCSHSSADNGGSLQRPLPYGGTGSHGGGGPGLVGLQYLARPSMSMRVSSPGRIFQKPLSAPASASVDIEKPYFFLRNLE</sequence>
<organism evidence="2 3">
    <name type="scientific">Citrus x changshan-huyou</name>
    <dbReference type="NCBI Taxonomy" id="2935761"/>
    <lineage>
        <taxon>Eukaryota</taxon>
        <taxon>Viridiplantae</taxon>
        <taxon>Streptophyta</taxon>
        <taxon>Embryophyta</taxon>
        <taxon>Tracheophyta</taxon>
        <taxon>Spermatophyta</taxon>
        <taxon>Magnoliopsida</taxon>
        <taxon>eudicotyledons</taxon>
        <taxon>Gunneridae</taxon>
        <taxon>Pentapetalae</taxon>
        <taxon>rosids</taxon>
        <taxon>malvids</taxon>
        <taxon>Sapindales</taxon>
        <taxon>Rutaceae</taxon>
        <taxon>Aurantioideae</taxon>
        <taxon>Citrus</taxon>
    </lineage>
</organism>